<dbReference type="Proteomes" id="UP001612415">
    <property type="component" value="Unassembled WGS sequence"/>
</dbReference>
<protein>
    <recommendedName>
        <fullName evidence="3">Transposase IS701-like DDE domain-containing protein</fullName>
    </recommendedName>
</protein>
<evidence type="ECO:0008006" key="3">
    <source>
        <dbReference type="Google" id="ProtNLM"/>
    </source>
</evidence>
<name>A0ABW7YI67_STRCE</name>
<gene>
    <name evidence="1" type="ORF">ACIA8P_46525</name>
</gene>
<reference evidence="1 2" key="1">
    <citation type="submission" date="2024-10" db="EMBL/GenBank/DDBJ databases">
        <title>The Natural Products Discovery Center: Release of the First 8490 Sequenced Strains for Exploring Actinobacteria Biosynthetic Diversity.</title>
        <authorList>
            <person name="Kalkreuter E."/>
            <person name="Kautsar S.A."/>
            <person name="Yang D."/>
            <person name="Bader C.D."/>
            <person name="Teijaro C.N."/>
            <person name="Fluegel L."/>
            <person name="Davis C.M."/>
            <person name="Simpson J.R."/>
            <person name="Lauterbach L."/>
            <person name="Steele A.D."/>
            <person name="Gui C."/>
            <person name="Meng S."/>
            <person name="Li G."/>
            <person name="Viehrig K."/>
            <person name="Ye F."/>
            <person name="Su P."/>
            <person name="Kiefer A.F."/>
            <person name="Nichols A."/>
            <person name="Cepeda A.J."/>
            <person name="Yan W."/>
            <person name="Fan B."/>
            <person name="Jiang Y."/>
            <person name="Adhikari A."/>
            <person name="Zheng C.-J."/>
            <person name="Schuster L."/>
            <person name="Cowan T.M."/>
            <person name="Smanski M.J."/>
            <person name="Chevrette M.G."/>
            <person name="De Carvalho L.P.S."/>
            <person name="Shen B."/>
        </authorList>
    </citation>
    <scope>NUCLEOTIDE SEQUENCE [LARGE SCALE GENOMIC DNA]</scope>
    <source>
        <strain evidence="1 2">NPDC051599</strain>
    </source>
</reference>
<sequence length="94" mass="10660">MACHRSPGTAGGHPRAAFLDLQRWLRLEKSLRSNPAGSHLHARRWLFETLTGSSIRLAHPALAPTTVADYGYHQRFRWLLLPAEAVLLPVRQVW</sequence>
<evidence type="ECO:0000313" key="1">
    <source>
        <dbReference type="EMBL" id="MFI5681931.1"/>
    </source>
</evidence>
<proteinExistence type="predicted"/>
<dbReference type="EMBL" id="JBITDC010000035">
    <property type="protein sequence ID" value="MFI5681931.1"/>
    <property type="molecule type" value="Genomic_DNA"/>
</dbReference>
<evidence type="ECO:0000313" key="2">
    <source>
        <dbReference type="Proteomes" id="UP001612415"/>
    </source>
</evidence>
<organism evidence="1 2">
    <name type="scientific">Streptomyces cellulosae</name>
    <dbReference type="NCBI Taxonomy" id="1968"/>
    <lineage>
        <taxon>Bacteria</taxon>
        <taxon>Bacillati</taxon>
        <taxon>Actinomycetota</taxon>
        <taxon>Actinomycetes</taxon>
        <taxon>Kitasatosporales</taxon>
        <taxon>Streptomycetaceae</taxon>
        <taxon>Streptomyces</taxon>
    </lineage>
</organism>
<keyword evidence="2" id="KW-1185">Reference proteome</keyword>
<accession>A0ABW7YI67</accession>
<comment type="caution">
    <text evidence="1">The sequence shown here is derived from an EMBL/GenBank/DDBJ whole genome shotgun (WGS) entry which is preliminary data.</text>
</comment>
<dbReference type="RefSeq" id="WP_398662998.1">
    <property type="nucleotide sequence ID" value="NZ_JBITDC010000035.1"/>
</dbReference>